<accession>A0A1E3PJ62</accession>
<feature type="compositionally biased region" description="Polar residues" evidence="7">
    <location>
        <begin position="24"/>
        <end position="41"/>
    </location>
</feature>
<evidence type="ECO:0000256" key="6">
    <source>
        <dbReference type="ARBA" id="ARBA00023242"/>
    </source>
</evidence>
<dbReference type="SUPFAM" id="SSF57701">
    <property type="entry name" value="Zn2/Cys6 DNA-binding domain"/>
    <property type="match status" value="1"/>
</dbReference>
<dbReference type="CDD" id="cd00067">
    <property type="entry name" value="GAL4"/>
    <property type="match status" value="1"/>
</dbReference>
<name>A0A1E3PJ62_9ASCO</name>
<evidence type="ECO:0000256" key="5">
    <source>
        <dbReference type="ARBA" id="ARBA00023163"/>
    </source>
</evidence>
<dbReference type="InterPro" id="IPR001138">
    <property type="entry name" value="Zn2Cys6_DnaBD"/>
</dbReference>
<keyword evidence="1" id="KW-0479">Metal-binding</keyword>
<proteinExistence type="predicted"/>
<dbReference type="GO" id="GO:0003677">
    <property type="term" value="F:DNA binding"/>
    <property type="evidence" value="ECO:0007669"/>
    <property type="project" value="UniProtKB-KW"/>
</dbReference>
<evidence type="ECO:0000313" key="10">
    <source>
        <dbReference type="Proteomes" id="UP000095009"/>
    </source>
</evidence>
<dbReference type="PROSITE" id="PS50048">
    <property type="entry name" value="ZN2_CY6_FUNGAL_2"/>
    <property type="match status" value="1"/>
</dbReference>
<dbReference type="PANTHER" id="PTHR31668">
    <property type="entry name" value="GLUCOSE TRANSPORT TRANSCRIPTION REGULATOR RGT1-RELATED-RELATED"/>
    <property type="match status" value="1"/>
</dbReference>
<feature type="compositionally biased region" description="Polar residues" evidence="7">
    <location>
        <begin position="88"/>
        <end position="97"/>
    </location>
</feature>
<dbReference type="OrthoDB" id="5426978at2759"/>
<keyword evidence="2" id="KW-0862">Zinc</keyword>
<sequence length="852" mass="92789">MTTRSPSSTSTSTSTATAIDTTTKPQALLSTATHTHPQTATEPAVAFVTTPSPHSTPKLIPVSTAVANPATDDEDENDDDNSFVLTAPGQSPNNSRHNGLYPSSSTPPRKRSKVSRACDQCRRKKIRCDATFDDSGINSECSSCLKSGDKCAFSRVPHKRGPIKGHRRDSAGRGSDYKLPLNALGHELGPYKSRSRSKSSPSPQPLLTPLSVPLVSPLHQPLPQNQPHQIPMGQNVAKTLGNQNMGPLSLMGHMVHPHQIHPPPPTILTGPSSLFRNNKLSESYQPSLPSISSLSFTERRSNTSASPATTTNARRGAGIINSSVPAVTITAPIPAPGQRPTTLAVHSNDKADKTDINENNHNSTNISLNNENLQTSSATMPLGQFYKVTYDMSMRRSSISSTLSSASDSSMGSLGMGSPPIMCEDAGTGYLPLSQMSNAGINKPAPTIPASISPPTPPISTIPMKPTPTATSALITSASSTAGLSKARHDKVIDTYYQVIHPILPVLPSSKLRFEAKLAACKIKILREGLIHAVGNVCNPQRLPAPNNRHYQDEDGDLDMNDSDKGPTARAQIISDLARLNAFYYGELTQRMNSSDKLLYVMTLMFLYLDCLDAVWLTQSITVIYSLSCRGKDSLLKSQGSVNLDDEQDNEENTLLRLFSLLHVLESIQVSSEIMLNTIRSPYLLIKPRLMIEQVNLAAFPTFKPSVSLQRMLTLCAQLAKLTSTSNNMVDQELTNGPLEDIRPHIEQIWDTKPLLKILFYHATLAHDLNLLQIQSPHSLNKDKLVDDIMALLYVIDSPVITRLPVVKIFLGVCEALLTTLNEFGKNDDGLRALRGGNEAREYFDIVARWFR</sequence>
<evidence type="ECO:0000256" key="3">
    <source>
        <dbReference type="ARBA" id="ARBA00023015"/>
    </source>
</evidence>
<feature type="domain" description="Zn(2)-C6 fungal-type" evidence="8">
    <location>
        <begin position="117"/>
        <end position="153"/>
    </location>
</feature>
<dbReference type="Pfam" id="PF00172">
    <property type="entry name" value="Zn_clus"/>
    <property type="match status" value="1"/>
</dbReference>
<dbReference type="InterPro" id="IPR050797">
    <property type="entry name" value="Carb_Metab_Trans_Reg"/>
</dbReference>
<feature type="compositionally biased region" description="Polar residues" evidence="7">
    <location>
        <begin position="283"/>
        <end position="296"/>
    </location>
</feature>
<dbReference type="AlphaFoldDB" id="A0A1E3PJ62"/>
<dbReference type="GO" id="GO:0008270">
    <property type="term" value="F:zinc ion binding"/>
    <property type="evidence" value="ECO:0007669"/>
    <property type="project" value="InterPro"/>
</dbReference>
<dbReference type="PROSITE" id="PS00463">
    <property type="entry name" value="ZN2_CY6_FUNGAL_1"/>
    <property type="match status" value="1"/>
</dbReference>
<dbReference type="SMART" id="SM00066">
    <property type="entry name" value="GAL4"/>
    <property type="match status" value="1"/>
</dbReference>
<keyword evidence="10" id="KW-1185">Reference proteome</keyword>
<dbReference type="STRING" id="857566.A0A1E3PJ62"/>
<protein>
    <recommendedName>
        <fullName evidence="8">Zn(2)-C6 fungal-type domain-containing protein</fullName>
    </recommendedName>
</protein>
<feature type="region of interest" description="Disordered" evidence="7">
    <location>
        <begin position="155"/>
        <end position="230"/>
    </location>
</feature>
<dbReference type="Proteomes" id="UP000095009">
    <property type="component" value="Unassembled WGS sequence"/>
</dbReference>
<keyword evidence="5" id="KW-0804">Transcription</keyword>
<feature type="compositionally biased region" description="Basic residues" evidence="7">
    <location>
        <begin position="156"/>
        <end position="167"/>
    </location>
</feature>
<feature type="compositionally biased region" description="Low complexity" evidence="7">
    <location>
        <begin position="198"/>
        <end position="229"/>
    </location>
</feature>
<keyword evidence="6" id="KW-0539">Nucleus</keyword>
<dbReference type="EMBL" id="KV454410">
    <property type="protein sequence ID" value="ODQ65469.1"/>
    <property type="molecule type" value="Genomic_DNA"/>
</dbReference>
<dbReference type="InterPro" id="IPR036864">
    <property type="entry name" value="Zn2-C6_fun-type_DNA-bd_sf"/>
</dbReference>
<dbReference type="Gene3D" id="4.10.240.10">
    <property type="entry name" value="Zn(2)-C6 fungal-type DNA-binding domain"/>
    <property type="match status" value="1"/>
</dbReference>
<dbReference type="PANTHER" id="PTHR31668:SF26">
    <property type="entry name" value="GLUCOSE TRANSPORT TRANSCRIPTION REGULATOR RGT1-RELATED"/>
    <property type="match status" value="1"/>
</dbReference>
<organism evidence="9 10">
    <name type="scientific">Nadsonia fulvescens var. elongata DSM 6958</name>
    <dbReference type="NCBI Taxonomy" id="857566"/>
    <lineage>
        <taxon>Eukaryota</taxon>
        <taxon>Fungi</taxon>
        <taxon>Dikarya</taxon>
        <taxon>Ascomycota</taxon>
        <taxon>Saccharomycotina</taxon>
        <taxon>Dipodascomycetes</taxon>
        <taxon>Dipodascales</taxon>
        <taxon>Dipodascales incertae sedis</taxon>
        <taxon>Nadsonia</taxon>
    </lineage>
</organism>
<feature type="region of interest" description="Disordered" evidence="7">
    <location>
        <begin position="1"/>
        <end position="117"/>
    </location>
</feature>
<feature type="compositionally biased region" description="Low complexity" evidence="7">
    <location>
        <begin position="1"/>
        <end position="23"/>
    </location>
</feature>
<evidence type="ECO:0000256" key="4">
    <source>
        <dbReference type="ARBA" id="ARBA00023125"/>
    </source>
</evidence>
<gene>
    <name evidence="9" type="ORF">NADFUDRAFT_52059</name>
</gene>
<dbReference type="GO" id="GO:0000981">
    <property type="term" value="F:DNA-binding transcription factor activity, RNA polymerase II-specific"/>
    <property type="evidence" value="ECO:0007669"/>
    <property type="project" value="InterPro"/>
</dbReference>
<keyword evidence="3" id="KW-0805">Transcription regulation</keyword>
<feature type="compositionally biased region" description="Low complexity" evidence="7">
    <location>
        <begin position="302"/>
        <end position="311"/>
    </location>
</feature>
<evidence type="ECO:0000259" key="8">
    <source>
        <dbReference type="PROSITE" id="PS50048"/>
    </source>
</evidence>
<evidence type="ECO:0000256" key="1">
    <source>
        <dbReference type="ARBA" id="ARBA00022723"/>
    </source>
</evidence>
<evidence type="ECO:0000313" key="9">
    <source>
        <dbReference type="EMBL" id="ODQ65469.1"/>
    </source>
</evidence>
<evidence type="ECO:0000256" key="2">
    <source>
        <dbReference type="ARBA" id="ARBA00022833"/>
    </source>
</evidence>
<reference evidence="9 10" key="1">
    <citation type="journal article" date="2016" name="Proc. Natl. Acad. Sci. U.S.A.">
        <title>Comparative genomics of biotechnologically important yeasts.</title>
        <authorList>
            <person name="Riley R."/>
            <person name="Haridas S."/>
            <person name="Wolfe K.H."/>
            <person name="Lopes M.R."/>
            <person name="Hittinger C.T."/>
            <person name="Goeker M."/>
            <person name="Salamov A.A."/>
            <person name="Wisecaver J.H."/>
            <person name="Long T.M."/>
            <person name="Calvey C.H."/>
            <person name="Aerts A.L."/>
            <person name="Barry K.W."/>
            <person name="Choi C."/>
            <person name="Clum A."/>
            <person name="Coughlan A.Y."/>
            <person name="Deshpande S."/>
            <person name="Douglass A.P."/>
            <person name="Hanson S.J."/>
            <person name="Klenk H.-P."/>
            <person name="LaButti K.M."/>
            <person name="Lapidus A."/>
            <person name="Lindquist E.A."/>
            <person name="Lipzen A.M."/>
            <person name="Meier-Kolthoff J.P."/>
            <person name="Ohm R.A."/>
            <person name="Otillar R.P."/>
            <person name="Pangilinan J.L."/>
            <person name="Peng Y."/>
            <person name="Rokas A."/>
            <person name="Rosa C.A."/>
            <person name="Scheuner C."/>
            <person name="Sibirny A.A."/>
            <person name="Slot J.C."/>
            <person name="Stielow J.B."/>
            <person name="Sun H."/>
            <person name="Kurtzman C.P."/>
            <person name="Blackwell M."/>
            <person name="Grigoriev I.V."/>
            <person name="Jeffries T.W."/>
        </authorList>
    </citation>
    <scope>NUCLEOTIDE SEQUENCE [LARGE SCALE GENOMIC DNA]</scope>
    <source>
        <strain evidence="9 10">DSM 6958</strain>
    </source>
</reference>
<feature type="compositionally biased region" description="Acidic residues" evidence="7">
    <location>
        <begin position="71"/>
        <end position="81"/>
    </location>
</feature>
<evidence type="ECO:0000256" key="7">
    <source>
        <dbReference type="SAM" id="MobiDB-lite"/>
    </source>
</evidence>
<keyword evidence="4" id="KW-0238">DNA-binding</keyword>
<feature type="region of interest" description="Disordered" evidence="7">
    <location>
        <begin position="283"/>
        <end position="311"/>
    </location>
</feature>